<comment type="caution">
    <text evidence="2">The sequence shown here is derived from an EMBL/GenBank/DDBJ whole genome shotgun (WGS) entry which is preliminary data.</text>
</comment>
<keyword evidence="3" id="KW-1185">Reference proteome</keyword>
<keyword evidence="1" id="KW-1133">Transmembrane helix</keyword>
<keyword evidence="1" id="KW-0472">Membrane</keyword>
<accession>A0A6N8IU49</accession>
<keyword evidence="1" id="KW-0812">Transmembrane</keyword>
<evidence type="ECO:0000313" key="3">
    <source>
        <dbReference type="Proteomes" id="UP000469385"/>
    </source>
</evidence>
<gene>
    <name evidence="2" type="ORF">GON04_11340</name>
</gene>
<dbReference type="PANTHER" id="PTHR28026:SF9">
    <property type="entry name" value="2-HYDROXY-PALMITIC ACID DIOXYGENASE MPO1"/>
    <property type="match status" value="1"/>
</dbReference>
<dbReference type="Proteomes" id="UP000469385">
    <property type="component" value="Unassembled WGS sequence"/>
</dbReference>
<name>A0A6N8IU49_9BURK</name>
<feature type="transmembrane region" description="Helical" evidence="1">
    <location>
        <begin position="118"/>
        <end position="136"/>
    </location>
</feature>
<feature type="transmembrane region" description="Helical" evidence="1">
    <location>
        <begin position="57"/>
        <end position="82"/>
    </location>
</feature>
<dbReference type="EMBL" id="WSEL01000003">
    <property type="protein sequence ID" value="MVQ30045.1"/>
    <property type="molecule type" value="Genomic_DNA"/>
</dbReference>
<dbReference type="GO" id="GO:0016020">
    <property type="term" value="C:membrane"/>
    <property type="evidence" value="ECO:0007669"/>
    <property type="project" value="GOC"/>
</dbReference>
<dbReference type="AlphaFoldDB" id="A0A6N8IU49"/>
<organism evidence="2 3">
    <name type="scientific">Ramlibacter pinisoli</name>
    <dbReference type="NCBI Taxonomy" id="2682844"/>
    <lineage>
        <taxon>Bacteria</taxon>
        <taxon>Pseudomonadati</taxon>
        <taxon>Pseudomonadota</taxon>
        <taxon>Betaproteobacteria</taxon>
        <taxon>Burkholderiales</taxon>
        <taxon>Comamonadaceae</taxon>
        <taxon>Ramlibacter</taxon>
    </lineage>
</organism>
<sequence length="172" mass="19051">MVQTSPGAIVPTTTGRHHAVRHRPCRRRVAAPRRVDALLAHYGESHRDPRNEAIHCVAIPLILLSLLGLMAALHPWVAYAFVAASLVYYARLSGVFLASMALVSLLALALVHAMGERVLPLSAGIFVAAWIAQFVGHKLEGRKPSFFEDLQYLWVGPLFVLSLLFRKLGLRW</sequence>
<feature type="transmembrane region" description="Helical" evidence="1">
    <location>
        <begin position="88"/>
        <end position="111"/>
    </location>
</feature>
<dbReference type="InterPro" id="IPR009305">
    <property type="entry name" value="Mpo1-like"/>
</dbReference>
<proteinExistence type="predicted"/>
<dbReference type="Pfam" id="PF06127">
    <property type="entry name" value="Mpo1-like"/>
    <property type="match status" value="1"/>
</dbReference>
<feature type="transmembrane region" description="Helical" evidence="1">
    <location>
        <begin position="151"/>
        <end position="169"/>
    </location>
</feature>
<dbReference type="PANTHER" id="PTHR28026">
    <property type="entry name" value="DUF962 DOMAIN PROTEIN (AFU_ORTHOLOGUE AFUA_8G05310)"/>
    <property type="match status" value="1"/>
</dbReference>
<reference evidence="2 3" key="1">
    <citation type="submission" date="2019-12" db="EMBL/GenBank/DDBJ databases">
        <authorList>
            <person name="Huq M.A."/>
        </authorList>
    </citation>
    <scope>NUCLEOTIDE SEQUENCE [LARGE SCALE GENOMIC DNA]</scope>
    <source>
        <strain evidence="2 3">MAH-25</strain>
    </source>
</reference>
<protein>
    <submittedName>
        <fullName evidence="2">DUF962 domain-containing protein</fullName>
    </submittedName>
</protein>
<evidence type="ECO:0000256" key="1">
    <source>
        <dbReference type="SAM" id="Phobius"/>
    </source>
</evidence>
<dbReference type="GO" id="GO:0046521">
    <property type="term" value="P:sphingoid catabolic process"/>
    <property type="evidence" value="ECO:0007669"/>
    <property type="project" value="TreeGrafter"/>
</dbReference>
<evidence type="ECO:0000313" key="2">
    <source>
        <dbReference type="EMBL" id="MVQ30045.1"/>
    </source>
</evidence>